<reference evidence="2" key="1">
    <citation type="submission" date="2019-03" db="EMBL/GenBank/DDBJ databases">
        <title>WGS assembly of Setaria viridis.</title>
        <authorList>
            <person name="Huang P."/>
            <person name="Jenkins J."/>
            <person name="Grimwood J."/>
            <person name="Barry K."/>
            <person name="Healey A."/>
            <person name="Mamidi S."/>
            <person name="Sreedasyam A."/>
            <person name="Shu S."/>
            <person name="Feldman M."/>
            <person name="Wu J."/>
            <person name="Yu Y."/>
            <person name="Chen C."/>
            <person name="Johnson J."/>
            <person name="Rokhsar D."/>
            <person name="Baxter I."/>
            <person name="Schmutz J."/>
            <person name="Brutnell T."/>
            <person name="Kellogg E."/>
        </authorList>
    </citation>
    <scope>NUCLEOTIDE SEQUENCE [LARGE SCALE GENOMIC DNA]</scope>
</reference>
<organism evidence="2 3">
    <name type="scientific">Setaria viridis</name>
    <name type="common">Green bristlegrass</name>
    <name type="synonym">Setaria italica subsp. viridis</name>
    <dbReference type="NCBI Taxonomy" id="4556"/>
    <lineage>
        <taxon>Eukaryota</taxon>
        <taxon>Viridiplantae</taxon>
        <taxon>Streptophyta</taxon>
        <taxon>Embryophyta</taxon>
        <taxon>Tracheophyta</taxon>
        <taxon>Spermatophyta</taxon>
        <taxon>Magnoliopsida</taxon>
        <taxon>Liliopsida</taxon>
        <taxon>Poales</taxon>
        <taxon>Poaceae</taxon>
        <taxon>PACMAD clade</taxon>
        <taxon>Panicoideae</taxon>
        <taxon>Panicodae</taxon>
        <taxon>Paniceae</taxon>
        <taxon>Cenchrinae</taxon>
        <taxon>Setaria</taxon>
    </lineage>
</organism>
<evidence type="ECO:0000313" key="3">
    <source>
        <dbReference type="Proteomes" id="UP000298652"/>
    </source>
</evidence>
<gene>
    <name evidence="2" type="ORF">SEVIR_9G518650v2</name>
</gene>
<evidence type="ECO:0000256" key="1">
    <source>
        <dbReference type="SAM" id="SignalP"/>
    </source>
</evidence>
<sequence>MDFFGNMVLWAFPWLQVTDLLLNSIELRPSVPRDGEYIQSLVDFGAVADASGEELVAATATAAAAGTIDQPSTHSLDSLMHA</sequence>
<protein>
    <submittedName>
        <fullName evidence="2">Uncharacterized protein</fullName>
    </submittedName>
</protein>
<accession>A0A4U6T7K2</accession>
<proteinExistence type="predicted"/>
<feature type="chain" id="PRO_5020879843" evidence="1">
    <location>
        <begin position="21"/>
        <end position="82"/>
    </location>
</feature>
<keyword evidence="3" id="KW-1185">Reference proteome</keyword>
<dbReference type="Proteomes" id="UP000298652">
    <property type="component" value="Chromosome 9"/>
</dbReference>
<dbReference type="AlphaFoldDB" id="A0A4U6T7K2"/>
<name>A0A4U6T7K2_SETVI</name>
<feature type="signal peptide" evidence="1">
    <location>
        <begin position="1"/>
        <end position="20"/>
    </location>
</feature>
<dbReference type="Gramene" id="TKV97799">
    <property type="protein sequence ID" value="TKV97799"/>
    <property type="gene ID" value="SEVIR_9G518650v2"/>
</dbReference>
<dbReference type="EMBL" id="CM016560">
    <property type="protein sequence ID" value="TKV97799.1"/>
    <property type="molecule type" value="Genomic_DNA"/>
</dbReference>
<evidence type="ECO:0000313" key="2">
    <source>
        <dbReference type="EMBL" id="TKV97799.1"/>
    </source>
</evidence>
<keyword evidence="1" id="KW-0732">Signal</keyword>